<keyword evidence="2" id="KW-1185">Reference proteome</keyword>
<dbReference type="Proteomes" id="UP000282084">
    <property type="component" value="Unassembled WGS sequence"/>
</dbReference>
<organism evidence="1 2">
    <name type="scientific">Saccharothrix australiensis</name>
    <dbReference type="NCBI Taxonomy" id="2072"/>
    <lineage>
        <taxon>Bacteria</taxon>
        <taxon>Bacillati</taxon>
        <taxon>Actinomycetota</taxon>
        <taxon>Actinomycetes</taxon>
        <taxon>Pseudonocardiales</taxon>
        <taxon>Pseudonocardiaceae</taxon>
        <taxon>Saccharothrix</taxon>
    </lineage>
</organism>
<proteinExistence type="predicted"/>
<name>A0A495W384_9PSEU</name>
<protein>
    <submittedName>
        <fullName evidence="1">Uncharacterized protein</fullName>
    </submittedName>
</protein>
<dbReference type="EMBL" id="RBXO01000001">
    <property type="protein sequence ID" value="RKT54278.1"/>
    <property type="molecule type" value="Genomic_DNA"/>
</dbReference>
<dbReference type="AlphaFoldDB" id="A0A495W384"/>
<sequence length="35" mass="3810">MLVLLSTVGVAVVAWARRRVRRFGRAGRAQGKTVA</sequence>
<evidence type="ECO:0000313" key="1">
    <source>
        <dbReference type="EMBL" id="RKT54278.1"/>
    </source>
</evidence>
<reference evidence="1 2" key="1">
    <citation type="submission" date="2018-10" db="EMBL/GenBank/DDBJ databases">
        <title>Sequencing the genomes of 1000 actinobacteria strains.</title>
        <authorList>
            <person name="Klenk H.-P."/>
        </authorList>
    </citation>
    <scope>NUCLEOTIDE SEQUENCE [LARGE SCALE GENOMIC DNA]</scope>
    <source>
        <strain evidence="1 2">DSM 43800</strain>
    </source>
</reference>
<comment type="caution">
    <text evidence="1">The sequence shown here is derived from an EMBL/GenBank/DDBJ whole genome shotgun (WGS) entry which is preliminary data.</text>
</comment>
<gene>
    <name evidence="1" type="ORF">C8E97_2894</name>
</gene>
<accession>A0A495W384</accession>
<evidence type="ECO:0000313" key="2">
    <source>
        <dbReference type="Proteomes" id="UP000282084"/>
    </source>
</evidence>